<dbReference type="FunFam" id="3.30.40.10:FF:000051">
    <property type="entry name" value="RBR-type E3 ubiquitin transferase"/>
    <property type="match status" value="1"/>
</dbReference>
<evidence type="ECO:0000256" key="10">
    <source>
        <dbReference type="ARBA" id="ARBA00022786"/>
    </source>
</evidence>
<name>A0A7S4V2S8_9DINO</name>
<dbReference type="InterPro" id="IPR002867">
    <property type="entry name" value="IBR_dom"/>
</dbReference>
<keyword evidence="13 15" id="KW-0472">Membrane</keyword>
<feature type="region of interest" description="Disordered" evidence="14">
    <location>
        <begin position="1"/>
        <end position="67"/>
    </location>
</feature>
<dbReference type="GO" id="GO:0061630">
    <property type="term" value="F:ubiquitin protein ligase activity"/>
    <property type="evidence" value="ECO:0007669"/>
    <property type="project" value="UniProtKB-EC"/>
</dbReference>
<evidence type="ECO:0000256" key="4">
    <source>
        <dbReference type="ARBA" id="ARBA00012251"/>
    </source>
</evidence>
<keyword evidence="6 15" id="KW-0812">Transmembrane</keyword>
<evidence type="ECO:0000256" key="5">
    <source>
        <dbReference type="ARBA" id="ARBA00022679"/>
    </source>
</evidence>
<dbReference type="Gene3D" id="3.30.40.10">
    <property type="entry name" value="Zinc/RING finger domain, C3HC4 (zinc finger)"/>
    <property type="match status" value="1"/>
</dbReference>
<dbReference type="InterPro" id="IPR013083">
    <property type="entry name" value="Znf_RING/FYVE/PHD"/>
</dbReference>
<feature type="domain" description="RING-type" evidence="16">
    <location>
        <begin position="200"/>
        <end position="420"/>
    </location>
</feature>
<dbReference type="EMBL" id="HBNR01032022">
    <property type="protein sequence ID" value="CAE4586465.1"/>
    <property type="molecule type" value="Transcribed_RNA"/>
</dbReference>
<organism evidence="17">
    <name type="scientific">Alexandrium monilatum</name>
    <dbReference type="NCBI Taxonomy" id="311494"/>
    <lineage>
        <taxon>Eukaryota</taxon>
        <taxon>Sar</taxon>
        <taxon>Alveolata</taxon>
        <taxon>Dinophyceae</taxon>
        <taxon>Gonyaulacales</taxon>
        <taxon>Pyrocystaceae</taxon>
        <taxon>Alexandrium</taxon>
    </lineage>
</organism>
<protein>
    <recommendedName>
        <fullName evidence="4">RBR-type E3 ubiquitin transferase</fullName>
        <ecNumber evidence="4">2.3.2.31</ecNumber>
    </recommendedName>
</protein>
<proteinExistence type="predicted"/>
<feature type="transmembrane region" description="Helical" evidence="15">
    <location>
        <begin position="465"/>
        <end position="484"/>
    </location>
</feature>
<keyword evidence="7" id="KW-0479">Metal-binding</keyword>
<evidence type="ECO:0000256" key="11">
    <source>
        <dbReference type="ARBA" id="ARBA00022833"/>
    </source>
</evidence>
<dbReference type="PANTHER" id="PTHR11685">
    <property type="entry name" value="RBR FAMILY RING FINGER AND IBR DOMAIN-CONTAINING"/>
    <property type="match status" value="1"/>
</dbReference>
<comment type="catalytic activity">
    <reaction evidence="1">
        <text>[E2 ubiquitin-conjugating enzyme]-S-ubiquitinyl-L-cysteine + [acceptor protein]-L-lysine = [E2 ubiquitin-conjugating enzyme]-L-cysteine + [acceptor protein]-N(6)-ubiquitinyl-L-lysine.</text>
        <dbReference type="EC" id="2.3.2.31"/>
    </reaction>
</comment>
<feature type="compositionally biased region" description="Basic and acidic residues" evidence="14">
    <location>
        <begin position="134"/>
        <end position="144"/>
    </location>
</feature>
<feature type="transmembrane region" description="Helical" evidence="15">
    <location>
        <begin position="496"/>
        <end position="529"/>
    </location>
</feature>
<evidence type="ECO:0000256" key="7">
    <source>
        <dbReference type="ARBA" id="ARBA00022723"/>
    </source>
</evidence>
<reference evidence="17" key="1">
    <citation type="submission" date="2021-01" db="EMBL/GenBank/DDBJ databases">
        <authorList>
            <person name="Corre E."/>
            <person name="Pelletier E."/>
            <person name="Niang G."/>
            <person name="Scheremetjew M."/>
            <person name="Finn R."/>
            <person name="Kale V."/>
            <person name="Holt S."/>
            <person name="Cochrane G."/>
            <person name="Meng A."/>
            <person name="Brown T."/>
            <person name="Cohen L."/>
        </authorList>
    </citation>
    <scope>NUCLEOTIDE SEQUENCE</scope>
    <source>
        <strain evidence="17">CCMP3105</strain>
    </source>
</reference>
<evidence type="ECO:0000256" key="15">
    <source>
        <dbReference type="SAM" id="Phobius"/>
    </source>
</evidence>
<dbReference type="PROSITE" id="PS51873">
    <property type="entry name" value="TRIAD"/>
    <property type="match status" value="1"/>
</dbReference>
<gene>
    <name evidence="17" type="ORF">AMON00008_LOCUS21931</name>
</gene>
<feature type="region of interest" description="Disordered" evidence="14">
    <location>
        <begin position="123"/>
        <end position="144"/>
    </location>
</feature>
<keyword evidence="8" id="KW-0677">Repeat</keyword>
<keyword evidence="11" id="KW-0862">Zinc</keyword>
<dbReference type="Gene3D" id="1.20.120.1750">
    <property type="match status" value="1"/>
</dbReference>
<dbReference type="GO" id="GO:0008270">
    <property type="term" value="F:zinc ion binding"/>
    <property type="evidence" value="ECO:0007669"/>
    <property type="project" value="UniProtKB-KW"/>
</dbReference>
<dbReference type="SUPFAM" id="SSF57850">
    <property type="entry name" value="RING/U-box"/>
    <property type="match status" value="3"/>
</dbReference>
<comment type="pathway">
    <text evidence="3">Protein modification; protein ubiquitination.</text>
</comment>
<dbReference type="AlphaFoldDB" id="A0A7S4V2S8"/>
<evidence type="ECO:0000256" key="8">
    <source>
        <dbReference type="ARBA" id="ARBA00022737"/>
    </source>
</evidence>
<comment type="subcellular location">
    <subcellularLocation>
        <location evidence="2">Membrane</location>
        <topology evidence="2">Single-pass membrane protein</topology>
    </subcellularLocation>
</comment>
<evidence type="ECO:0000256" key="3">
    <source>
        <dbReference type="ARBA" id="ARBA00004906"/>
    </source>
</evidence>
<dbReference type="GO" id="GO:0016567">
    <property type="term" value="P:protein ubiquitination"/>
    <property type="evidence" value="ECO:0007669"/>
    <property type="project" value="InterPro"/>
</dbReference>
<keyword evidence="9" id="KW-0863">Zinc-finger</keyword>
<evidence type="ECO:0000256" key="14">
    <source>
        <dbReference type="SAM" id="MobiDB-lite"/>
    </source>
</evidence>
<evidence type="ECO:0000256" key="12">
    <source>
        <dbReference type="ARBA" id="ARBA00022989"/>
    </source>
</evidence>
<evidence type="ECO:0000256" key="2">
    <source>
        <dbReference type="ARBA" id="ARBA00004167"/>
    </source>
</evidence>
<evidence type="ECO:0000256" key="13">
    <source>
        <dbReference type="ARBA" id="ARBA00023136"/>
    </source>
</evidence>
<keyword evidence="12 15" id="KW-1133">Transmembrane helix</keyword>
<evidence type="ECO:0000256" key="9">
    <source>
        <dbReference type="ARBA" id="ARBA00022771"/>
    </source>
</evidence>
<dbReference type="EC" id="2.3.2.31" evidence="4"/>
<dbReference type="GO" id="GO:0031090">
    <property type="term" value="C:organelle membrane"/>
    <property type="evidence" value="ECO:0007669"/>
    <property type="project" value="UniProtKB-ARBA"/>
</dbReference>
<evidence type="ECO:0000256" key="1">
    <source>
        <dbReference type="ARBA" id="ARBA00001798"/>
    </source>
</evidence>
<dbReference type="InterPro" id="IPR044066">
    <property type="entry name" value="TRIAD_supradom"/>
</dbReference>
<dbReference type="GO" id="GO:0005737">
    <property type="term" value="C:cytoplasm"/>
    <property type="evidence" value="ECO:0007669"/>
    <property type="project" value="UniProtKB-ARBA"/>
</dbReference>
<evidence type="ECO:0000256" key="6">
    <source>
        <dbReference type="ARBA" id="ARBA00022692"/>
    </source>
</evidence>
<keyword evidence="10" id="KW-0833">Ubl conjugation pathway</keyword>
<sequence>MEPLSDTEGPPDLGDPGGVTTSAPPKLEVGSAATGAPVHSEALDPGNTDDVAALSTPPALNSRRHPVAARSITDPGFSWLPAGEASPWPTLSVESPARWLSVVATTSDMRDDRLAGTWPNLHESRRSRTMPSHRSPDWPEDGKDFPFTPSAVPGWRTRALVERTQSTSMLWAQQLGRAVSETLSRRQRPPSQFRHGSVVPMERCNICLESVPSIQCLVPQDCGRQTHSVCTQCMTTYIRLRIEEGNVTDLWCPCVGQDGCNAKVSDPEVEMWMSEGVVDKFKRFKRMRENSNLRACPSCNELCKPEPRNPEEGQHSAILAEMTCIFCGYQFCFYHSNAHPVGPAACAEYERAMVKRERKALAKLNTHTCPSCGVFTEKVSGCNHMTCQCKCEWCWVCGQEITNVGWHYHPLKPFSCAQYNEQSAVRDRFRARALMTLTKIMTWPSAVAAAAFVLAAPFIFFAAVLAQLVPICLTCGCCLIYCICCRDADVEDPVHFILSVAMIITMLSVGIPFLGFWLAWCFIALPLWVLLVPFGATSEHLMILCCAPVMTVLASMECLAPEPG</sequence>
<evidence type="ECO:0000313" key="17">
    <source>
        <dbReference type="EMBL" id="CAE4586465.1"/>
    </source>
</evidence>
<accession>A0A7S4V2S8</accession>
<dbReference type="Pfam" id="PF01485">
    <property type="entry name" value="IBR"/>
    <property type="match status" value="1"/>
</dbReference>
<dbReference type="Pfam" id="PF26200">
    <property type="entry name" value="Rcat_RNF216"/>
    <property type="match status" value="1"/>
</dbReference>
<keyword evidence="5" id="KW-0808">Transferase</keyword>
<dbReference type="InterPro" id="IPR031127">
    <property type="entry name" value="E3_UB_ligase_RBR"/>
</dbReference>
<evidence type="ECO:0000259" key="16">
    <source>
        <dbReference type="PROSITE" id="PS51873"/>
    </source>
</evidence>